<accession>A0A3R7D4U2</accession>
<keyword evidence="2" id="KW-1185">Reference proteome</keyword>
<reference evidence="1 2" key="1">
    <citation type="journal article" date="2018" name="Biotechnol. Adv.">
        <title>Improved genomic resources and new bioinformatic workflow for the carcinogenic parasite Clonorchis sinensis: Biotechnological implications.</title>
        <authorList>
            <person name="Wang D."/>
            <person name="Korhonen P.K."/>
            <person name="Gasser R.B."/>
            <person name="Young N.D."/>
        </authorList>
    </citation>
    <scope>NUCLEOTIDE SEQUENCE [LARGE SCALE GENOMIC DNA]</scope>
    <source>
        <strain evidence="1">Cs-k2</strain>
    </source>
</reference>
<dbReference type="InParanoid" id="A0A3R7D4U2"/>
<protein>
    <submittedName>
        <fullName evidence="1">Uncharacterized protein</fullName>
    </submittedName>
</protein>
<dbReference type="EMBL" id="NIRI02000010">
    <property type="protein sequence ID" value="KAG5454086.1"/>
    <property type="molecule type" value="Genomic_DNA"/>
</dbReference>
<comment type="caution">
    <text evidence="1">The sequence shown here is derived from an EMBL/GenBank/DDBJ whole genome shotgun (WGS) entry which is preliminary data.</text>
</comment>
<sequence>MFYLNPNCTNLAKYTRLPSNLVLTEESLRTQLNLLFMLFRILTGTRRMRLPDNPKNQQNRSWAAEETLDILHCSVFDGVGGARWLKRLEREFTDQKVRGSNPTFASRLPLSRLGQPGSILSLVLPSGGMSIRHRKAATAERWCRKCDRRLTD</sequence>
<dbReference type="Proteomes" id="UP000286415">
    <property type="component" value="Unassembled WGS sequence"/>
</dbReference>
<organism evidence="1 2">
    <name type="scientific">Clonorchis sinensis</name>
    <name type="common">Chinese liver fluke</name>
    <dbReference type="NCBI Taxonomy" id="79923"/>
    <lineage>
        <taxon>Eukaryota</taxon>
        <taxon>Metazoa</taxon>
        <taxon>Spiralia</taxon>
        <taxon>Lophotrochozoa</taxon>
        <taxon>Platyhelminthes</taxon>
        <taxon>Trematoda</taxon>
        <taxon>Digenea</taxon>
        <taxon>Opisthorchiida</taxon>
        <taxon>Opisthorchiata</taxon>
        <taxon>Opisthorchiidae</taxon>
        <taxon>Clonorchis</taxon>
    </lineage>
</organism>
<dbReference type="AlphaFoldDB" id="A0A3R7D4U2"/>
<gene>
    <name evidence="1" type="ORF">CSKR_112631</name>
</gene>
<dbReference type="OrthoDB" id="10051416at2759"/>
<reference evidence="1 2" key="2">
    <citation type="journal article" date="2021" name="Genomics">
        <title>High-quality reference genome for Clonorchis sinensis.</title>
        <authorList>
            <person name="Young N.D."/>
            <person name="Stroehlein A.J."/>
            <person name="Kinkar L."/>
            <person name="Wang T."/>
            <person name="Sohn W.M."/>
            <person name="Chang B.C.H."/>
            <person name="Kaur P."/>
            <person name="Weisz D."/>
            <person name="Dudchenko O."/>
            <person name="Aiden E.L."/>
            <person name="Korhonen P.K."/>
            <person name="Gasser R.B."/>
        </authorList>
    </citation>
    <scope>NUCLEOTIDE SEQUENCE [LARGE SCALE GENOMIC DNA]</scope>
    <source>
        <strain evidence="1">Cs-k2</strain>
    </source>
</reference>
<name>A0A3R7D4U2_CLOSI</name>
<proteinExistence type="predicted"/>
<evidence type="ECO:0000313" key="1">
    <source>
        <dbReference type="EMBL" id="KAG5454086.1"/>
    </source>
</evidence>
<evidence type="ECO:0000313" key="2">
    <source>
        <dbReference type="Proteomes" id="UP000286415"/>
    </source>
</evidence>